<dbReference type="PANTHER" id="PTHR33112:SF13">
    <property type="entry name" value="HETEROKARYON INCOMPATIBILITY DOMAIN-CONTAINING PROTEIN"/>
    <property type="match status" value="1"/>
</dbReference>
<gene>
    <name evidence="1" type="ORF">PPNO1_LOCUS2396</name>
</gene>
<dbReference type="PANTHER" id="PTHR33112">
    <property type="entry name" value="DOMAIN PROTEIN, PUTATIVE-RELATED"/>
    <property type="match status" value="1"/>
</dbReference>
<dbReference type="Proteomes" id="UP000838763">
    <property type="component" value="Unassembled WGS sequence"/>
</dbReference>
<name>A0A9P1M8V0_9PEZI</name>
<dbReference type="OrthoDB" id="5362512at2759"/>
<evidence type="ECO:0000313" key="1">
    <source>
        <dbReference type="EMBL" id="CAI4212639.1"/>
    </source>
</evidence>
<dbReference type="EMBL" id="CALLCH030000005">
    <property type="protein sequence ID" value="CAI4212639.1"/>
    <property type="molecule type" value="Genomic_DNA"/>
</dbReference>
<accession>A0A9P1M8V0</accession>
<protein>
    <submittedName>
        <fullName evidence="1">Uncharacterized protein</fullName>
    </submittedName>
</protein>
<evidence type="ECO:0000313" key="2">
    <source>
        <dbReference type="Proteomes" id="UP000838763"/>
    </source>
</evidence>
<comment type="caution">
    <text evidence="1">The sequence shown here is derived from an EMBL/GenBank/DDBJ whole genome shotgun (WGS) entry which is preliminary data.</text>
</comment>
<sequence>MPVYDRTVADTGSDLAVAKIQDWIQDCLGDHADETHCGPAEDPILPTRIIDVGLLDGIIRLEEGNGMEWHVFAEYYIARFWRTMVCSYMNLHITKSDDRLPAIGGLARHMAQRRKSRYLAGVWDNSINDDLLWVVRVPQKEPRPAPLMAPTWSWASVSSPISYWDEILVADPEQDFEKEEQLPSQHFTQISKCEVVPDGPDEYGRVKTSTIEARGLVVKGTLQREVQHRSGKATDLYHVAVTGIRVEMMADYSCAMLGMAMSRTVLKFCVFE</sequence>
<proteinExistence type="predicted"/>
<keyword evidence="2" id="KW-1185">Reference proteome</keyword>
<organism evidence="1 2">
    <name type="scientific">Parascedosporium putredinis</name>
    <dbReference type="NCBI Taxonomy" id="1442378"/>
    <lineage>
        <taxon>Eukaryota</taxon>
        <taxon>Fungi</taxon>
        <taxon>Dikarya</taxon>
        <taxon>Ascomycota</taxon>
        <taxon>Pezizomycotina</taxon>
        <taxon>Sordariomycetes</taxon>
        <taxon>Hypocreomycetidae</taxon>
        <taxon>Microascales</taxon>
        <taxon>Microascaceae</taxon>
        <taxon>Parascedosporium</taxon>
    </lineage>
</organism>
<dbReference type="AlphaFoldDB" id="A0A9P1M8V0"/>
<reference evidence="1" key="1">
    <citation type="submission" date="2022-11" db="EMBL/GenBank/DDBJ databases">
        <authorList>
            <person name="Scott C."/>
            <person name="Bruce N."/>
        </authorList>
    </citation>
    <scope>NUCLEOTIDE SEQUENCE</scope>
</reference>